<sequence>MRKISWLSKIAFIFNIIYFIDLLLRFKVVANNLHQGPIGLLGGWLLAPIFNLALLFSIILIKKKGETLPVAKWIWLFCLCCLVFQTVLFLFYD</sequence>
<dbReference type="OrthoDB" id="676468at2"/>
<feature type="transmembrane region" description="Helical" evidence="1">
    <location>
        <begin position="73"/>
        <end position="92"/>
    </location>
</feature>
<reference evidence="2 3" key="1">
    <citation type="journal article" date="2017" name="Int. J. Syst. Evol. Microbiol.">
        <title>Arachidicoccus ginsenosidivorans sp. nov., with ginsenoside-converting activity isolated from ginseng cultivating soil.</title>
        <authorList>
            <person name="Siddiqi M.Z."/>
            <person name="Aslam Z."/>
            <person name="Im W.T."/>
        </authorList>
    </citation>
    <scope>NUCLEOTIDE SEQUENCE [LARGE SCALE GENOMIC DNA]</scope>
    <source>
        <strain evidence="2 3">Gsoil 809</strain>
    </source>
</reference>
<dbReference type="KEGG" id="agi:FSB73_19255"/>
<dbReference type="RefSeq" id="WP_146785933.1">
    <property type="nucleotide sequence ID" value="NZ_CP042434.1"/>
</dbReference>
<protein>
    <submittedName>
        <fullName evidence="2">Uncharacterized protein</fullName>
    </submittedName>
</protein>
<keyword evidence="3" id="KW-1185">Reference proteome</keyword>
<name>A0A5B8VSC4_9BACT</name>
<evidence type="ECO:0000313" key="3">
    <source>
        <dbReference type="Proteomes" id="UP000321291"/>
    </source>
</evidence>
<gene>
    <name evidence="2" type="ORF">FSB73_19255</name>
</gene>
<keyword evidence="1" id="KW-0812">Transmembrane</keyword>
<evidence type="ECO:0000256" key="1">
    <source>
        <dbReference type="SAM" id="Phobius"/>
    </source>
</evidence>
<proteinExistence type="predicted"/>
<feature type="transmembrane region" description="Helical" evidence="1">
    <location>
        <begin position="38"/>
        <end position="61"/>
    </location>
</feature>
<keyword evidence="1" id="KW-0472">Membrane</keyword>
<organism evidence="2 3">
    <name type="scientific">Arachidicoccus ginsenosidivorans</name>
    <dbReference type="NCBI Taxonomy" id="496057"/>
    <lineage>
        <taxon>Bacteria</taxon>
        <taxon>Pseudomonadati</taxon>
        <taxon>Bacteroidota</taxon>
        <taxon>Chitinophagia</taxon>
        <taxon>Chitinophagales</taxon>
        <taxon>Chitinophagaceae</taxon>
        <taxon>Arachidicoccus</taxon>
    </lineage>
</organism>
<feature type="transmembrane region" description="Helical" evidence="1">
    <location>
        <begin position="7"/>
        <end position="26"/>
    </location>
</feature>
<dbReference type="EMBL" id="CP042434">
    <property type="protein sequence ID" value="QEC73475.1"/>
    <property type="molecule type" value="Genomic_DNA"/>
</dbReference>
<dbReference type="AlphaFoldDB" id="A0A5B8VSC4"/>
<keyword evidence="1" id="KW-1133">Transmembrane helix</keyword>
<dbReference type="Proteomes" id="UP000321291">
    <property type="component" value="Chromosome"/>
</dbReference>
<accession>A0A5B8VSC4</accession>
<evidence type="ECO:0000313" key="2">
    <source>
        <dbReference type="EMBL" id="QEC73475.1"/>
    </source>
</evidence>